<feature type="chain" id="PRO_5017810147" evidence="2">
    <location>
        <begin position="27"/>
        <end position="183"/>
    </location>
</feature>
<dbReference type="EMBL" id="CP023036">
    <property type="protein sequence ID" value="AXY22378.1"/>
    <property type="molecule type" value="Genomic_DNA"/>
</dbReference>
<protein>
    <submittedName>
        <fullName evidence="3">Uncharacterized protein</fullName>
    </submittedName>
</protein>
<dbReference type="AlphaFoldDB" id="A0A347WBY5"/>
<evidence type="ECO:0000256" key="2">
    <source>
        <dbReference type="SAM" id="SignalP"/>
    </source>
</evidence>
<dbReference type="KEGG" id="ksc:CD178_01605"/>
<feature type="region of interest" description="Disordered" evidence="1">
    <location>
        <begin position="158"/>
        <end position="183"/>
    </location>
</feature>
<keyword evidence="2" id="KW-0732">Signal</keyword>
<gene>
    <name evidence="3" type="ORF">CD178_01605</name>
</gene>
<sequence>MSMSIWRAGAAALALTGLVNGGQALAAGPCSPSPAHEAFDVQGLKSELMVTALSCGAQDKYNSFVVKFRGKLTNEEHVLNGYFHTTYGRNAQRQHDDYITQLANVQSERGLKSGTAFCQQRLSMFDEVLVLDSAADLSNYAQAKDILQPASYLTCTAPDRPARPAAAASSSRSRAPARHTVRS</sequence>
<dbReference type="RefSeq" id="WP_110547794.1">
    <property type="nucleotide sequence ID" value="NZ_CP023036.1"/>
</dbReference>
<feature type="compositionally biased region" description="Low complexity" evidence="1">
    <location>
        <begin position="158"/>
        <end position="174"/>
    </location>
</feature>
<accession>A0A347WBY5</accession>
<dbReference type="Proteomes" id="UP000264120">
    <property type="component" value="Chromosome"/>
</dbReference>
<reference evidence="3 4" key="1">
    <citation type="submission" date="2017-08" db="EMBL/GenBank/DDBJ databases">
        <title>Complete genome sequence of Gluconacetobacter saccharivorans CV1 isolated from Fermented Vinegar.</title>
        <authorList>
            <person name="Kim S.-Y."/>
        </authorList>
    </citation>
    <scope>NUCLEOTIDE SEQUENCE [LARGE SCALE GENOMIC DNA]</scope>
    <source>
        <strain evidence="3 4">CV1</strain>
    </source>
</reference>
<evidence type="ECO:0000256" key="1">
    <source>
        <dbReference type="SAM" id="MobiDB-lite"/>
    </source>
</evidence>
<name>A0A347WBY5_9PROT</name>
<dbReference type="OrthoDB" id="7270931at2"/>
<proteinExistence type="predicted"/>
<keyword evidence="4" id="KW-1185">Reference proteome</keyword>
<evidence type="ECO:0000313" key="4">
    <source>
        <dbReference type="Proteomes" id="UP000264120"/>
    </source>
</evidence>
<feature type="signal peptide" evidence="2">
    <location>
        <begin position="1"/>
        <end position="26"/>
    </location>
</feature>
<organism evidence="3 4">
    <name type="scientific">Komagataeibacter saccharivorans</name>
    <dbReference type="NCBI Taxonomy" id="265959"/>
    <lineage>
        <taxon>Bacteria</taxon>
        <taxon>Pseudomonadati</taxon>
        <taxon>Pseudomonadota</taxon>
        <taxon>Alphaproteobacteria</taxon>
        <taxon>Acetobacterales</taxon>
        <taxon>Acetobacteraceae</taxon>
        <taxon>Komagataeibacter</taxon>
    </lineage>
</organism>
<evidence type="ECO:0000313" key="3">
    <source>
        <dbReference type="EMBL" id="AXY22378.1"/>
    </source>
</evidence>